<name>A0A2X3HJ71_KLEPN</name>
<accession>A0A2X3HJ71</accession>
<evidence type="ECO:0000313" key="1">
    <source>
        <dbReference type="EMBL" id="SQC71234.1"/>
    </source>
</evidence>
<organism evidence="1 2">
    <name type="scientific">Klebsiella pneumoniae</name>
    <dbReference type="NCBI Taxonomy" id="573"/>
    <lineage>
        <taxon>Bacteria</taxon>
        <taxon>Pseudomonadati</taxon>
        <taxon>Pseudomonadota</taxon>
        <taxon>Gammaproteobacteria</taxon>
        <taxon>Enterobacterales</taxon>
        <taxon>Enterobacteriaceae</taxon>
        <taxon>Klebsiella/Raoultella group</taxon>
        <taxon>Klebsiella</taxon>
        <taxon>Klebsiella pneumoniae complex</taxon>
    </lineage>
</organism>
<sequence length="72" mass="8372">MLLHHITALLFLTIIMLSYPFPTLMILQNDLSALAWWTCKVKKWVMMPYAPDFTALPARVILLPYHVRLVSC</sequence>
<gene>
    <name evidence="1" type="ORF">NCTC9601_06434</name>
</gene>
<dbReference type="EMBL" id="UASN01000023">
    <property type="protein sequence ID" value="SQC71234.1"/>
    <property type="molecule type" value="Genomic_DNA"/>
</dbReference>
<reference evidence="1 2" key="1">
    <citation type="submission" date="2018-06" db="EMBL/GenBank/DDBJ databases">
        <authorList>
            <consortium name="Pathogen Informatics"/>
            <person name="Doyle S."/>
        </authorList>
    </citation>
    <scope>NUCLEOTIDE SEQUENCE [LARGE SCALE GENOMIC DNA]</scope>
    <source>
        <strain evidence="1 2">NCTC9601</strain>
    </source>
</reference>
<protein>
    <submittedName>
        <fullName evidence="1">Uncharacterized protein</fullName>
    </submittedName>
</protein>
<dbReference type="Proteomes" id="UP000251123">
    <property type="component" value="Unassembled WGS sequence"/>
</dbReference>
<proteinExistence type="predicted"/>
<dbReference type="AlphaFoldDB" id="A0A2X3HJ71"/>
<evidence type="ECO:0000313" key="2">
    <source>
        <dbReference type="Proteomes" id="UP000251123"/>
    </source>
</evidence>